<feature type="compositionally biased region" description="Polar residues" evidence="1">
    <location>
        <begin position="149"/>
        <end position="182"/>
    </location>
</feature>
<feature type="compositionally biased region" description="Basic and acidic residues" evidence="1">
    <location>
        <begin position="340"/>
        <end position="350"/>
    </location>
</feature>
<name>A0A9D1MPV3_9FIRM</name>
<evidence type="ECO:0000259" key="2">
    <source>
        <dbReference type="Pfam" id="PF09524"/>
    </source>
</evidence>
<reference evidence="3" key="1">
    <citation type="submission" date="2020-10" db="EMBL/GenBank/DDBJ databases">
        <authorList>
            <person name="Gilroy R."/>
        </authorList>
    </citation>
    <scope>NUCLEOTIDE SEQUENCE</scope>
    <source>
        <strain evidence="3">CHK160-1198</strain>
    </source>
</reference>
<organism evidence="3 4">
    <name type="scientific">Candidatus Avacidaminococcus intestinavium</name>
    <dbReference type="NCBI Taxonomy" id="2840684"/>
    <lineage>
        <taxon>Bacteria</taxon>
        <taxon>Bacillati</taxon>
        <taxon>Bacillota</taxon>
        <taxon>Negativicutes</taxon>
        <taxon>Acidaminococcales</taxon>
        <taxon>Acidaminococcaceae</taxon>
        <taxon>Acidaminococcaceae incertae sedis</taxon>
        <taxon>Candidatus Avacidaminococcus</taxon>
    </lineage>
</organism>
<accession>A0A9D1MPV3</accession>
<dbReference type="InterPro" id="IPR011741">
    <property type="entry name" value="Phg_2220_C"/>
</dbReference>
<comment type="caution">
    <text evidence="3">The sequence shown here is derived from an EMBL/GenBank/DDBJ whole genome shotgun (WGS) entry which is preliminary data.</text>
</comment>
<feature type="region of interest" description="Disordered" evidence="1">
    <location>
        <begin position="149"/>
        <end position="211"/>
    </location>
</feature>
<reference evidence="3" key="2">
    <citation type="journal article" date="2021" name="PeerJ">
        <title>Extensive microbial diversity within the chicken gut microbiome revealed by metagenomics and culture.</title>
        <authorList>
            <person name="Gilroy R."/>
            <person name="Ravi A."/>
            <person name="Getino M."/>
            <person name="Pursley I."/>
            <person name="Horton D.L."/>
            <person name="Alikhan N.F."/>
            <person name="Baker D."/>
            <person name="Gharbi K."/>
            <person name="Hall N."/>
            <person name="Watson M."/>
            <person name="Adriaenssens E.M."/>
            <person name="Foster-Nyarko E."/>
            <person name="Jarju S."/>
            <person name="Secka A."/>
            <person name="Antonio M."/>
            <person name="Oren A."/>
            <person name="Chaudhuri R.R."/>
            <person name="La Ragione R."/>
            <person name="Hildebrand F."/>
            <person name="Pallen M.J."/>
        </authorList>
    </citation>
    <scope>NUCLEOTIDE SEQUENCE</scope>
    <source>
        <strain evidence="3">CHK160-1198</strain>
    </source>
</reference>
<dbReference type="Pfam" id="PF09524">
    <property type="entry name" value="Phg_2220_C"/>
    <property type="match status" value="1"/>
</dbReference>
<evidence type="ECO:0000313" key="3">
    <source>
        <dbReference type="EMBL" id="HIU64062.1"/>
    </source>
</evidence>
<gene>
    <name evidence="3" type="ORF">IAB06_03345</name>
</gene>
<sequence length="350" mass="39930">MQKLKRAVIKEELVILTGNLNEAIVLNQLIFWSERAKDSDRFLQEEITRAKRFNDGTAMDPEDIKKTLLSGWVYKTAEEMLEETMLTCSRKTMDRIFTSLTEKGFIDKRRNPKYKWDKTWQYRVNLQFVSQALIKLGYALEGYTLPQMTSENEQAKTQNKPSNVTDEGTNEQNDQPNGQIDQSKGHDDDSKGQSDQSNGHGDQAIPKITTKTTTKITTEDKNNVVADATDDVCSSVHDDVIGYLNQRTGRNYNAKAKGNQKYINARLAEGYTLADLKKVIDNKVTVWLHHPKWSNYLRPSTLFNGDNFDAYLNEIPYAEKGGQPYEPQPINGSHESAGGPHHEEWRNYSV</sequence>
<protein>
    <submittedName>
        <fullName evidence="3">Conserved phage C-terminal domain-containing protein</fullName>
    </submittedName>
</protein>
<feature type="domain" description="Phage conserved hypothetical protein C-terminal" evidence="2">
    <location>
        <begin position="240"/>
        <end position="313"/>
    </location>
</feature>
<dbReference type="AlphaFoldDB" id="A0A9D1MPV3"/>
<dbReference type="NCBIfam" id="TIGR02220">
    <property type="entry name" value="phg_TIGR02220"/>
    <property type="match status" value="1"/>
</dbReference>
<evidence type="ECO:0000256" key="1">
    <source>
        <dbReference type="SAM" id="MobiDB-lite"/>
    </source>
</evidence>
<evidence type="ECO:0000313" key="4">
    <source>
        <dbReference type="Proteomes" id="UP000824099"/>
    </source>
</evidence>
<feature type="region of interest" description="Disordered" evidence="1">
    <location>
        <begin position="319"/>
        <end position="350"/>
    </location>
</feature>
<proteinExistence type="predicted"/>
<dbReference type="EMBL" id="DVNI01000048">
    <property type="protein sequence ID" value="HIU64062.1"/>
    <property type="molecule type" value="Genomic_DNA"/>
</dbReference>
<feature type="compositionally biased region" description="Basic and acidic residues" evidence="1">
    <location>
        <begin position="183"/>
        <end position="192"/>
    </location>
</feature>
<dbReference type="Proteomes" id="UP000824099">
    <property type="component" value="Unassembled WGS sequence"/>
</dbReference>